<dbReference type="Proteomes" id="UP000007347">
    <property type="component" value="Chromosome"/>
</dbReference>
<dbReference type="PANTHER" id="PTHR43630">
    <property type="entry name" value="POLY-BETA-1,6-N-ACETYL-D-GLUCOSAMINE SYNTHASE"/>
    <property type="match status" value="1"/>
</dbReference>
<proteinExistence type="inferred from homology"/>
<dbReference type="STRING" id="651182.TOL2_C08100"/>
<evidence type="ECO:0000256" key="4">
    <source>
        <dbReference type="SAM" id="Phobius"/>
    </source>
</evidence>
<evidence type="ECO:0000256" key="3">
    <source>
        <dbReference type="ARBA" id="ARBA00022679"/>
    </source>
</evidence>
<feature type="transmembrane region" description="Helical" evidence="4">
    <location>
        <begin position="272"/>
        <end position="291"/>
    </location>
</feature>
<evidence type="ECO:0000256" key="2">
    <source>
        <dbReference type="ARBA" id="ARBA00022676"/>
    </source>
</evidence>
<dbReference type="InterPro" id="IPR029044">
    <property type="entry name" value="Nucleotide-diphossugar_trans"/>
</dbReference>
<protein>
    <submittedName>
        <fullName evidence="6">Glycosyl transferase, family 2</fullName>
    </submittedName>
</protein>
<evidence type="ECO:0000313" key="6">
    <source>
        <dbReference type="EMBL" id="CCK78978.1"/>
    </source>
</evidence>
<feature type="transmembrane region" description="Helical" evidence="4">
    <location>
        <begin position="298"/>
        <end position="320"/>
    </location>
</feature>
<dbReference type="OrthoDB" id="9810303at2"/>
<dbReference type="InterPro" id="IPR001173">
    <property type="entry name" value="Glyco_trans_2-like"/>
</dbReference>
<organism evidence="6 7">
    <name type="scientific">Desulfobacula toluolica (strain DSM 7467 / Tol2)</name>
    <dbReference type="NCBI Taxonomy" id="651182"/>
    <lineage>
        <taxon>Bacteria</taxon>
        <taxon>Pseudomonadati</taxon>
        <taxon>Thermodesulfobacteriota</taxon>
        <taxon>Desulfobacteria</taxon>
        <taxon>Desulfobacterales</taxon>
        <taxon>Desulfobacteraceae</taxon>
        <taxon>Desulfobacula</taxon>
    </lineage>
</organism>
<gene>
    <name evidence="6" type="ordered locus">TOL2_C08100</name>
</gene>
<keyword evidence="7" id="KW-1185">Reference proteome</keyword>
<evidence type="ECO:0000313" key="7">
    <source>
        <dbReference type="Proteomes" id="UP000007347"/>
    </source>
</evidence>
<evidence type="ECO:0000256" key="1">
    <source>
        <dbReference type="ARBA" id="ARBA00006739"/>
    </source>
</evidence>
<name>K0NGL4_DESTT</name>
<feature type="domain" description="Glycosyltransferase 2-like" evidence="5">
    <location>
        <begin position="8"/>
        <end position="125"/>
    </location>
</feature>
<dbReference type="GO" id="GO:0016757">
    <property type="term" value="F:glycosyltransferase activity"/>
    <property type="evidence" value="ECO:0007669"/>
    <property type="project" value="UniProtKB-KW"/>
</dbReference>
<dbReference type="RefSeq" id="WP_014956330.1">
    <property type="nucleotide sequence ID" value="NC_018645.1"/>
</dbReference>
<keyword evidence="2" id="KW-0328">Glycosyltransferase</keyword>
<dbReference type="HOGENOM" id="CLU_025996_19_0_7"/>
<dbReference type="KEGG" id="dto:TOL2_C08100"/>
<sequence>MNNIPFISIIIPCRNEEQFIRKCIDSIISQDYPKSKLEVIVVDGMSDDRTRELLKMYMKEHAFVRLLHNPQKIVSTALNIGIKNARGEIIVRMDVHTEYAPDYISQCFQILKQTGADNVGGAARTKAYTYIQKAISIAYKSPFGVGGAKFHDKNFEGYVDTITYGCWKKLTLEKIGLFDEELVRNQDDELNLRLIRSGGKIWQSPAIKSWYYPRDSIVTLFKQYVQYGYWKVRVIQKHKMPASIRHIVPGAFVGLLAIITVLSPFSQLYLKTLVILLACYILTNSVASFLACKESSNWKYITVMPIVFAAYHFGYGYGFLRGILNFAILKKQDLKTFTKLTRITRNRKEKIR</sequence>
<comment type="similarity">
    <text evidence="1">Belongs to the glycosyltransferase 2 family.</text>
</comment>
<dbReference type="CDD" id="cd02525">
    <property type="entry name" value="Succinoglycan_BP_ExoA"/>
    <property type="match status" value="1"/>
</dbReference>
<keyword evidence="4" id="KW-0472">Membrane</keyword>
<keyword evidence="3 6" id="KW-0808">Transferase</keyword>
<dbReference type="AlphaFoldDB" id="K0NGL4"/>
<dbReference type="EMBL" id="FO203503">
    <property type="protein sequence ID" value="CCK78978.1"/>
    <property type="molecule type" value="Genomic_DNA"/>
</dbReference>
<dbReference type="PANTHER" id="PTHR43630:SF1">
    <property type="entry name" value="POLY-BETA-1,6-N-ACETYL-D-GLUCOSAMINE SYNTHASE"/>
    <property type="match status" value="1"/>
</dbReference>
<dbReference type="SUPFAM" id="SSF53448">
    <property type="entry name" value="Nucleotide-diphospho-sugar transferases"/>
    <property type="match status" value="1"/>
</dbReference>
<evidence type="ECO:0000259" key="5">
    <source>
        <dbReference type="Pfam" id="PF00535"/>
    </source>
</evidence>
<reference evidence="6 7" key="1">
    <citation type="journal article" date="2013" name="Environ. Microbiol.">
        <title>Complete genome, catabolic sub-proteomes and key-metabolites of Desulfobacula toluolica Tol2, a marine, aromatic compound-degrading, sulfate-reducing bacterium.</title>
        <authorList>
            <person name="Wohlbrand L."/>
            <person name="Jacob J.H."/>
            <person name="Kube M."/>
            <person name="Mussmann M."/>
            <person name="Jarling R."/>
            <person name="Beck A."/>
            <person name="Amann R."/>
            <person name="Wilkes H."/>
            <person name="Reinhardt R."/>
            <person name="Rabus R."/>
        </authorList>
    </citation>
    <scope>NUCLEOTIDE SEQUENCE [LARGE SCALE GENOMIC DNA]</scope>
    <source>
        <strain evidence="7">DSM 7467 / Tol2</strain>
    </source>
</reference>
<accession>K0NGL4</accession>
<dbReference type="Pfam" id="PF00535">
    <property type="entry name" value="Glycos_transf_2"/>
    <property type="match status" value="1"/>
</dbReference>
<feature type="transmembrane region" description="Helical" evidence="4">
    <location>
        <begin position="247"/>
        <end position="266"/>
    </location>
</feature>
<keyword evidence="4" id="KW-0812">Transmembrane</keyword>
<dbReference type="Gene3D" id="3.90.550.10">
    <property type="entry name" value="Spore Coat Polysaccharide Biosynthesis Protein SpsA, Chain A"/>
    <property type="match status" value="1"/>
</dbReference>
<keyword evidence="4" id="KW-1133">Transmembrane helix</keyword>